<dbReference type="SMART" id="SM00752">
    <property type="entry name" value="HTTM"/>
    <property type="match status" value="1"/>
</dbReference>
<protein>
    <recommendedName>
        <fullName evidence="8">HTTM-like domain-containing protein</fullName>
    </recommendedName>
</protein>
<comment type="caution">
    <text evidence="9">The sequence shown here is derived from an EMBL/GenBank/DDBJ whole genome shotgun (WGS) entry which is preliminary data.</text>
</comment>
<dbReference type="OrthoDB" id="341137at2"/>
<evidence type="ECO:0000256" key="4">
    <source>
        <dbReference type="ARBA" id="ARBA00023136"/>
    </source>
</evidence>
<gene>
    <name evidence="9" type="ORF">AWW68_02180</name>
</gene>
<sequence length="441" mass="52087">MNWLKTQFQPVDNSPLILFRICFGLLIFLESFGATLTGWVNTALIEPTFNFTLIGLEWLQPLDGPWMYIYFYAMALCGLMVMFGFYYKAGMAGFTILWTLVYWMQKSHYNNHYYLLILLCVFMLIVPAHAYASYDSKRWNSVVSTTCPKWCINIFILQMWIVFTFAALHKIYPGWLNGDFIGMNFKAKSDYWLIGELLQKDWLQQMVIYGGIFFDGLIVYFLLWKKTRKAAFIIAAFFHLFNSAVFHIGIFPYLMIALMVFFFEPETIRRTFFRKKPIVQLQKNLPNLTPSCLVLVGIFGLYFALQIYLPLRNHLYKGDVFYTEEGHRLSWRMMLRYKSGYTNYMIRDLATDSTWTVKPIEFLTPKQSSSLSGHPDMIWQFAQYLEREYQEQGIEDVEIKVEAFVRLNRDPMVRLIDPEVDLSQVRWQPLKHSPWILSPNN</sequence>
<dbReference type="InterPro" id="IPR011020">
    <property type="entry name" value="HTTM-like"/>
</dbReference>
<feature type="transmembrane region" description="Helical" evidence="7">
    <location>
        <begin position="65"/>
        <end position="87"/>
    </location>
</feature>
<feature type="transmembrane region" description="Helical" evidence="7">
    <location>
        <begin position="21"/>
        <end position="45"/>
    </location>
</feature>
<evidence type="ECO:0000256" key="1">
    <source>
        <dbReference type="ARBA" id="ARBA00004127"/>
    </source>
</evidence>
<organism evidence="9 10">
    <name type="scientific">Roseivirga spongicola</name>
    <dbReference type="NCBI Taxonomy" id="333140"/>
    <lineage>
        <taxon>Bacteria</taxon>
        <taxon>Pseudomonadati</taxon>
        <taxon>Bacteroidota</taxon>
        <taxon>Cytophagia</taxon>
        <taxon>Cytophagales</taxon>
        <taxon>Roseivirgaceae</taxon>
        <taxon>Roseivirga</taxon>
    </lineage>
</organism>
<keyword evidence="5" id="KW-1015">Disulfide bond</keyword>
<dbReference type="GO" id="GO:0012505">
    <property type="term" value="C:endomembrane system"/>
    <property type="evidence" value="ECO:0007669"/>
    <property type="project" value="UniProtKB-SubCell"/>
</dbReference>
<dbReference type="InterPro" id="IPR053934">
    <property type="entry name" value="HTTM_dom"/>
</dbReference>
<dbReference type="EMBL" id="LRPC01000001">
    <property type="protein sequence ID" value="KYG77601.1"/>
    <property type="molecule type" value="Genomic_DNA"/>
</dbReference>
<dbReference type="STRING" id="333140.AWW68_02180"/>
<feature type="transmembrane region" description="Helical" evidence="7">
    <location>
        <begin position="284"/>
        <end position="305"/>
    </location>
</feature>
<feature type="transmembrane region" description="Helical" evidence="7">
    <location>
        <begin position="152"/>
        <end position="172"/>
    </location>
</feature>
<dbReference type="GO" id="GO:0019842">
    <property type="term" value="F:vitamin binding"/>
    <property type="evidence" value="ECO:0007669"/>
    <property type="project" value="TreeGrafter"/>
</dbReference>
<evidence type="ECO:0000256" key="5">
    <source>
        <dbReference type="ARBA" id="ARBA00023157"/>
    </source>
</evidence>
<evidence type="ECO:0000259" key="8">
    <source>
        <dbReference type="SMART" id="SM00752"/>
    </source>
</evidence>
<accession>A0A150XFV5</accession>
<dbReference type="InterPro" id="IPR053935">
    <property type="entry name" value="VKGC_lumenal_dom"/>
</dbReference>
<evidence type="ECO:0000313" key="10">
    <source>
        <dbReference type="Proteomes" id="UP000075606"/>
    </source>
</evidence>
<keyword evidence="4 7" id="KW-0472">Membrane</keyword>
<feature type="transmembrane region" description="Helical" evidence="7">
    <location>
        <begin position="113"/>
        <end position="132"/>
    </location>
</feature>
<evidence type="ECO:0000256" key="2">
    <source>
        <dbReference type="ARBA" id="ARBA00022692"/>
    </source>
</evidence>
<dbReference type="PANTHER" id="PTHR12639:SF7">
    <property type="entry name" value="HTTM DOMAIN-CONTAINING PROTEIN"/>
    <property type="match status" value="1"/>
</dbReference>
<evidence type="ECO:0000256" key="6">
    <source>
        <dbReference type="ARBA" id="ARBA00023239"/>
    </source>
</evidence>
<keyword evidence="6" id="KW-0456">Lyase</keyword>
<feature type="domain" description="HTTM-like" evidence="8">
    <location>
        <begin position="8"/>
        <end position="267"/>
    </location>
</feature>
<dbReference type="InterPro" id="IPR007782">
    <property type="entry name" value="VKG_COase"/>
</dbReference>
<evidence type="ECO:0000256" key="7">
    <source>
        <dbReference type="SAM" id="Phobius"/>
    </source>
</evidence>
<name>A0A150XFV5_9BACT</name>
<dbReference type="Proteomes" id="UP000075606">
    <property type="component" value="Unassembled WGS sequence"/>
</dbReference>
<comment type="subcellular location">
    <subcellularLocation>
        <location evidence="1">Endomembrane system</location>
        <topology evidence="1">Multi-pass membrane protein</topology>
    </subcellularLocation>
</comment>
<proteinExistence type="predicted"/>
<reference evidence="9 10" key="1">
    <citation type="submission" date="2016-01" db="EMBL/GenBank/DDBJ databases">
        <title>Genome sequencing of Roseivirga spongicola UST030701-084.</title>
        <authorList>
            <person name="Selvaratnam C."/>
            <person name="Thevarajoo S."/>
            <person name="Goh K.M."/>
            <person name="Ee R."/>
            <person name="Chan K.-G."/>
            <person name="Chong C.S."/>
        </authorList>
    </citation>
    <scope>NUCLEOTIDE SEQUENCE [LARGE SCALE GENOMIC DNA]</scope>
    <source>
        <strain evidence="9 10">UST030701-084</strain>
    </source>
</reference>
<evidence type="ECO:0000256" key="3">
    <source>
        <dbReference type="ARBA" id="ARBA00022989"/>
    </source>
</evidence>
<keyword evidence="3 7" id="KW-1133">Transmembrane helix</keyword>
<dbReference type="GO" id="GO:0008488">
    <property type="term" value="F:gamma-glutamyl carboxylase activity"/>
    <property type="evidence" value="ECO:0007669"/>
    <property type="project" value="InterPro"/>
</dbReference>
<dbReference type="AlphaFoldDB" id="A0A150XFV5"/>
<feature type="transmembrane region" description="Helical" evidence="7">
    <location>
        <begin position="206"/>
        <end position="224"/>
    </location>
</feature>
<keyword evidence="10" id="KW-1185">Reference proteome</keyword>
<dbReference type="PANTHER" id="PTHR12639">
    <property type="entry name" value="VITAMIN K-DEPENDENT GAMMA-CARBOXYLASE"/>
    <property type="match status" value="1"/>
</dbReference>
<dbReference type="Pfam" id="PF22777">
    <property type="entry name" value="VKGC_lumenal_dom"/>
    <property type="match status" value="1"/>
</dbReference>
<feature type="transmembrane region" description="Helical" evidence="7">
    <location>
        <begin position="230"/>
        <end position="263"/>
    </location>
</feature>
<evidence type="ECO:0000313" key="9">
    <source>
        <dbReference type="EMBL" id="KYG77601.1"/>
    </source>
</evidence>
<keyword evidence="2 7" id="KW-0812">Transmembrane</keyword>
<dbReference type="RefSeq" id="WP_068216112.1">
    <property type="nucleotide sequence ID" value="NZ_LRPC01000001.1"/>
</dbReference>
<dbReference type="Pfam" id="PF05090">
    <property type="entry name" value="HTTM"/>
    <property type="match status" value="1"/>
</dbReference>